<proteinExistence type="inferred from homology"/>
<dbReference type="InterPro" id="IPR002068">
    <property type="entry name" value="A-crystallin/Hsp20_dom"/>
</dbReference>
<dbReference type="InterPro" id="IPR008978">
    <property type="entry name" value="HSP20-like_chaperone"/>
</dbReference>
<name>A0A916YWE6_9BACL</name>
<dbReference type="Gene3D" id="2.60.40.790">
    <property type="match status" value="1"/>
</dbReference>
<comment type="caution">
    <text evidence="4">The sequence shown here is derived from an EMBL/GenBank/DDBJ whole genome shotgun (WGS) entry which is preliminary data.</text>
</comment>
<dbReference type="AlphaFoldDB" id="A0A916YWE6"/>
<protein>
    <recommendedName>
        <fullName evidence="3">SHSP domain-containing protein</fullName>
    </recommendedName>
</protein>
<evidence type="ECO:0000256" key="1">
    <source>
        <dbReference type="PROSITE-ProRule" id="PRU00285"/>
    </source>
</evidence>
<keyword evidence="5" id="KW-1185">Reference proteome</keyword>
<dbReference type="PROSITE" id="PS01031">
    <property type="entry name" value="SHSP"/>
    <property type="match status" value="1"/>
</dbReference>
<reference evidence="4" key="1">
    <citation type="journal article" date="2014" name="Int. J. Syst. Evol. Microbiol.">
        <title>Complete genome sequence of Corynebacterium casei LMG S-19264T (=DSM 44701T), isolated from a smear-ripened cheese.</title>
        <authorList>
            <consortium name="US DOE Joint Genome Institute (JGI-PGF)"/>
            <person name="Walter F."/>
            <person name="Albersmeier A."/>
            <person name="Kalinowski J."/>
            <person name="Ruckert C."/>
        </authorList>
    </citation>
    <scope>NUCLEOTIDE SEQUENCE</scope>
    <source>
        <strain evidence="4">CGMCC 1.15178</strain>
    </source>
</reference>
<gene>
    <name evidence="4" type="ORF">GCM10010911_22920</name>
</gene>
<dbReference type="EMBL" id="BMHP01000002">
    <property type="protein sequence ID" value="GGD64551.1"/>
    <property type="molecule type" value="Genomic_DNA"/>
</dbReference>
<dbReference type="Pfam" id="PF00011">
    <property type="entry name" value="HSP20"/>
    <property type="match status" value="1"/>
</dbReference>
<dbReference type="SUPFAM" id="SSF49764">
    <property type="entry name" value="HSP20-like chaperones"/>
    <property type="match status" value="1"/>
</dbReference>
<evidence type="ECO:0000259" key="3">
    <source>
        <dbReference type="PROSITE" id="PS01031"/>
    </source>
</evidence>
<evidence type="ECO:0000256" key="2">
    <source>
        <dbReference type="RuleBase" id="RU003616"/>
    </source>
</evidence>
<dbReference type="Proteomes" id="UP000612456">
    <property type="component" value="Unassembled WGS sequence"/>
</dbReference>
<feature type="domain" description="SHSP" evidence="3">
    <location>
        <begin position="1"/>
        <end position="92"/>
    </location>
</feature>
<evidence type="ECO:0000313" key="4">
    <source>
        <dbReference type="EMBL" id="GGD64551.1"/>
    </source>
</evidence>
<reference evidence="4" key="2">
    <citation type="submission" date="2020-09" db="EMBL/GenBank/DDBJ databases">
        <authorList>
            <person name="Sun Q."/>
            <person name="Zhou Y."/>
        </authorList>
    </citation>
    <scope>NUCLEOTIDE SEQUENCE</scope>
    <source>
        <strain evidence="4">CGMCC 1.15178</strain>
    </source>
</reference>
<evidence type="ECO:0000313" key="5">
    <source>
        <dbReference type="Proteomes" id="UP000612456"/>
    </source>
</evidence>
<accession>A0A916YWE6</accession>
<organism evidence="4 5">
    <name type="scientific">Paenibacillus nasutitermitis</name>
    <dbReference type="NCBI Taxonomy" id="1652958"/>
    <lineage>
        <taxon>Bacteria</taxon>
        <taxon>Bacillati</taxon>
        <taxon>Bacillota</taxon>
        <taxon>Bacilli</taxon>
        <taxon>Bacillales</taxon>
        <taxon>Paenibacillaceae</taxon>
        <taxon>Paenibacillus</taxon>
    </lineage>
</organism>
<comment type="similarity">
    <text evidence="1 2">Belongs to the small heat shock protein (HSP20) family.</text>
</comment>
<dbReference type="RefSeq" id="WP_188992115.1">
    <property type="nucleotide sequence ID" value="NZ_BMHP01000002.1"/>
</dbReference>
<sequence length="92" mass="10938">MNPSCRGSAKTISRSITAYLTIKASRHQEQDMNGDENQMIRRERYYGEFIRRFYVENIKDELITSSFENGILKLEIPKKDKEQTHNKRIEIQ</sequence>